<organism evidence="1">
    <name type="scientific">viral metagenome</name>
    <dbReference type="NCBI Taxonomy" id="1070528"/>
    <lineage>
        <taxon>unclassified sequences</taxon>
        <taxon>metagenomes</taxon>
        <taxon>organismal metagenomes</taxon>
    </lineage>
</organism>
<protein>
    <submittedName>
        <fullName evidence="1">Uncharacterized protein</fullName>
    </submittedName>
</protein>
<proteinExistence type="predicted"/>
<dbReference type="AlphaFoldDB" id="A0A6C0DBV6"/>
<name>A0A6C0DBV6_9ZZZZ</name>
<evidence type="ECO:0000313" key="1">
    <source>
        <dbReference type="EMBL" id="QHT14378.1"/>
    </source>
</evidence>
<dbReference type="EMBL" id="MN739582">
    <property type="protein sequence ID" value="QHT14378.1"/>
    <property type="molecule type" value="Genomic_DNA"/>
</dbReference>
<reference evidence="1" key="1">
    <citation type="journal article" date="2020" name="Nature">
        <title>Giant virus diversity and host interactions through global metagenomics.</title>
        <authorList>
            <person name="Schulz F."/>
            <person name="Roux S."/>
            <person name="Paez-Espino D."/>
            <person name="Jungbluth S."/>
            <person name="Walsh D.A."/>
            <person name="Denef V.J."/>
            <person name="McMahon K.D."/>
            <person name="Konstantinidis K.T."/>
            <person name="Eloe-Fadrosh E.A."/>
            <person name="Kyrpides N.C."/>
            <person name="Woyke T."/>
        </authorList>
    </citation>
    <scope>NUCLEOTIDE SEQUENCE</scope>
    <source>
        <strain evidence="1">GVMAG-M-3300023174-137</strain>
    </source>
</reference>
<accession>A0A6C0DBV6</accession>
<sequence>MESSFIKEALIQHFFTEMALPILIILSKSLDMIQIYLERQMKAALNIFGIV</sequence>